<reference evidence="2 3" key="1">
    <citation type="journal article" date="2019" name="Int. J. Syst. Evol. Microbiol.">
        <title>The Global Catalogue of Microorganisms (GCM) 10K type strain sequencing project: providing services to taxonomists for standard genome sequencing and annotation.</title>
        <authorList>
            <consortium name="The Broad Institute Genomics Platform"/>
            <consortium name="The Broad Institute Genome Sequencing Center for Infectious Disease"/>
            <person name="Wu L."/>
            <person name="Ma J."/>
        </authorList>
    </citation>
    <scope>NUCLEOTIDE SEQUENCE [LARGE SCALE GENOMIC DNA]</scope>
    <source>
        <strain evidence="2 3">JCM 3380</strain>
    </source>
</reference>
<organism evidence="2 3">
    <name type="scientific">Saccharothrix mutabilis subsp. mutabilis</name>
    <dbReference type="NCBI Taxonomy" id="66855"/>
    <lineage>
        <taxon>Bacteria</taxon>
        <taxon>Bacillati</taxon>
        <taxon>Actinomycetota</taxon>
        <taxon>Actinomycetes</taxon>
        <taxon>Pseudonocardiales</taxon>
        <taxon>Pseudonocardiaceae</taxon>
        <taxon>Saccharothrix</taxon>
    </lineage>
</organism>
<name>A0ABN0TA37_9PSEU</name>
<feature type="region of interest" description="Disordered" evidence="1">
    <location>
        <begin position="46"/>
        <end position="76"/>
    </location>
</feature>
<dbReference type="Proteomes" id="UP001500416">
    <property type="component" value="Unassembled WGS sequence"/>
</dbReference>
<evidence type="ECO:0000313" key="2">
    <source>
        <dbReference type="EMBL" id="GAA0216317.1"/>
    </source>
</evidence>
<dbReference type="RefSeq" id="WP_343932969.1">
    <property type="nucleotide sequence ID" value="NZ_BAAABU010000002.1"/>
</dbReference>
<protein>
    <submittedName>
        <fullName evidence="2">Uncharacterized protein</fullName>
    </submittedName>
</protein>
<accession>A0ABN0TA37</accession>
<sequence>MTEPADDAPAPAAEAAAEAAAAATEVAAEAAAAAEAARRRRLAEVFGDVLPESPDEPTAAARDERWYRENRPPHHE</sequence>
<dbReference type="EMBL" id="BAAABU010000002">
    <property type="protein sequence ID" value="GAA0216317.1"/>
    <property type="molecule type" value="Genomic_DNA"/>
</dbReference>
<evidence type="ECO:0000313" key="3">
    <source>
        <dbReference type="Proteomes" id="UP001500416"/>
    </source>
</evidence>
<keyword evidence="3" id="KW-1185">Reference proteome</keyword>
<evidence type="ECO:0000256" key="1">
    <source>
        <dbReference type="SAM" id="MobiDB-lite"/>
    </source>
</evidence>
<proteinExistence type="predicted"/>
<gene>
    <name evidence="2" type="ORF">GCM10010492_12680</name>
</gene>
<feature type="compositionally biased region" description="Basic and acidic residues" evidence="1">
    <location>
        <begin position="61"/>
        <end position="76"/>
    </location>
</feature>
<comment type="caution">
    <text evidence="2">The sequence shown here is derived from an EMBL/GenBank/DDBJ whole genome shotgun (WGS) entry which is preliminary data.</text>
</comment>